<keyword evidence="3" id="KW-1185">Reference proteome</keyword>
<dbReference type="EMBL" id="JBHSGD010000010">
    <property type="protein sequence ID" value="MFC4653272.1"/>
    <property type="molecule type" value="Genomic_DNA"/>
</dbReference>
<dbReference type="PANTHER" id="PTHR43162">
    <property type="match status" value="1"/>
</dbReference>
<accession>A0ABV9JFW7</accession>
<evidence type="ECO:0000313" key="2">
    <source>
        <dbReference type="EMBL" id="MFC4653272.1"/>
    </source>
</evidence>
<dbReference type="SUPFAM" id="SSF51735">
    <property type="entry name" value="NAD(P)-binding Rossmann-fold domains"/>
    <property type="match status" value="1"/>
</dbReference>
<protein>
    <submittedName>
        <fullName evidence="2">NAD(P)H-binding protein</fullName>
    </submittedName>
</protein>
<organism evidence="2 3">
    <name type="scientific">Lactococcus nasutitermitis</name>
    <dbReference type="NCBI Taxonomy" id="1652957"/>
    <lineage>
        <taxon>Bacteria</taxon>
        <taxon>Bacillati</taxon>
        <taxon>Bacillota</taxon>
        <taxon>Bacilli</taxon>
        <taxon>Lactobacillales</taxon>
        <taxon>Streptococcaceae</taxon>
        <taxon>Lactococcus</taxon>
    </lineage>
</organism>
<dbReference type="PANTHER" id="PTHR43162:SF1">
    <property type="entry name" value="PRESTALK A DIFFERENTIATION PROTEIN A"/>
    <property type="match status" value="1"/>
</dbReference>
<dbReference type="InterPro" id="IPR051604">
    <property type="entry name" value="Ergot_Alk_Oxidoreductase"/>
</dbReference>
<dbReference type="Gene3D" id="3.40.50.720">
    <property type="entry name" value="NAD(P)-binding Rossmann-like Domain"/>
    <property type="match status" value="1"/>
</dbReference>
<dbReference type="RefSeq" id="WP_213536453.1">
    <property type="nucleotide sequence ID" value="NZ_BOVQ01000007.1"/>
</dbReference>
<dbReference type="Pfam" id="PF13460">
    <property type="entry name" value="NAD_binding_10"/>
    <property type="match status" value="1"/>
</dbReference>
<dbReference type="InterPro" id="IPR016040">
    <property type="entry name" value="NAD(P)-bd_dom"/>
</dbReference>
<dbReference type="Gene3D" id="3.90.25.10">
    <property type="entry name" value="UDP-galactose 4-epimerase, domain 1"/>
    <property type="match status" value="1"/>
</dbReference>
<dbReference type="InterPro" id="IPR036291">
    <property type="entry name" value="NAD(P)-bd_dom_sf"/>
</dbReference>
<feature type="domain" description="NAD(P)-binding" evidence="1">
    <location>
        <begin position="7"/>
        <end position="146"/>
    </location>
</feature>
<evidence type="ECO:0000259" key="1">
    <source>
        <dbReference type="Pfam" id="PF13460"/>
    </source>
</evidence>
<sequence>MKITLLGSIGNINTHTIPRLVADGHEVTVITSNENHISQIEALGARAAVGSMTDNNFLTQTFMGQDTVYLMISGTPSGEDMMQVAKEQATIFKSAIEQSDVKNVVNLSSVGAQDKNAGILYMYHFIEDALSSISNISLAIVRPVGFYSNLFSDMRTIKVQGTIFSNVPADIERAWTTPSDIAEQVYQFLIETPAGKTIKYVVSDWATGNDWIAALADNAISANYQLVTDDMVKQGLLAAGFSDKTATAFVEMSAAQRNPEPFYKNIKEIGYYQGQVKLTDFAKIFAKAYNTQA</sequence>
<dbReference type="Proteomes" id="UP001595987">
    <property type="component" value="Unassembled WGS sequence"/>
</dbReference>
<proteinExistence type="predicted"/>
<gene>
    <name evidence="2" type="ORF">ACFO26_10180</name>
</gene>
<evidence type="ECO:0000313" key="3">
    <source>
        <dbReference type="Proteomes" id="UP001595987"/>
    </source>
</evidence>
<name>A0ABV9JFW7_9LACT</name>
<comment type="caution">
    <text evidence="2">The sequence shown here is derived from an EMBL/GenBank/DDBJ whole genome shotgun (WGS) entry which is preliminary data.</text>
</comment>
<reference evidence="3" key="1">
    <citation type="journal article" date="2019" name="Int. J. Syst. Evol. Microbiol.">
        <title>The Global Catalogue of Microorganisms (GCM) 10K type strain sequencing project: providing services to taxonomists for standard genome sequencing and annotation.</title>
        <authorList>
            <consortium name="The Broad Institute Genomics Platform"/>
            <consortium name="The Broad Institute Genome Sequencing Center for Infectious Disease"/>
            <person name="Wu L."/>
            <person name="Ma J."/>
        </authorList>
    </citation>
    <scope>NUCLEOTIDE SEQUENCE [LARGE SCALE GENOMIC DNA]</scope>
    <source>
        <strain evidence="3">CCUG 63287</strain>
    </source>
</reference>